<dbReference type="EMBL" id="JMQA01000053">
    <property type="protein sequence ID" value="KFM93034.1"/>
    <property type="molecule type" value="Genomic_DNA"/>
</dbReference>
<feature type="domain" description="Bro-N" evidence="1">
    <location>
        <begin position="80"/>
        <end position="191"/>
    </location>
</feature>
<gene>
    <name evidence="2" type="ORF">DJ90_2928</name>
</gene>
<proteinExistence type="predicted"/>
<accession>A0A090Y3P5</accession>
<name>A0A090Y3P5_PAEMA</name>
<comment type="caution">
    <text evidence="2">The sequence shown here is derived from an EMBL/GenBank/DDBJ whole genome shotgun (WGS) entry which is preliminary data.</text>
</comment>
<evidence type="ECO:0000259" key="1">
    <source>
        <dbReference type="PROSITE" id="PS51750"/>
    </source>
</evidence>
<reference evidence="2 3" key="1">
    <citation type="submission" date="2014-04" db="EMBL/GenBank/DDBJ databases">
        <authorList>
            <person name="Bishop-Lilly K.A."/>
            <person name="Broomall S.M."/>
            <person name="Chain P.S."/>
            <person name="Chertkov O."/>
            <person name="Coyne S.R."/>
            <person name="Daligault H.E."/>
            <person name="Davenport K.W."/>
            <person name="Erkkila T."/>
            <person name="Frey K.G."/>
            <person name="Gibbons H.S."/>
            <person name="Gu W."/>
            <person name="Jaissle J."/>
            <person name="Johnson S.L."/>
            <person name="Koroleva G.I."/>
            <person name="Ladner J.T."/>
            <person name="Lo C.-C."/>
            <person name="Minogue T.D."/>
            <person name="Munk C."/>
            <person name="Palacios G.F."/>
            <person name="Redden C.L."/>
            <person name="Rosenzweig C.N."/>
            <person name="Scholz M.B."/>
            <person name="Teshima H."/>
            <person name="Xu Y."/>
        </authorList>
    </citation>
    <scope>NUCLEOTIDE SEQUENCE [LARGE SCALE GENOMIC DNA]</scope>
    <source>
        <strain evidence="2 3">8244</strain>
    </source>
</reference>
<organism evidence="2 3">
    <name type="scientific">Paenibacillus macerans</name>
    <name type="common">Bacillus macerans</name>
    <dbReference type="NCBI Taxonomy" id="44252"/>
    <lineage>
        <taxon>Bacteria</taxon>
        <taxon>Bacillati</taxon>
        <taxon>Bacillota</taxon>
        <taxon>Bacilli</taxon>
        <taxon>Bacillales</taxon>
        <taxon>Paenibacillaceae</taxon>
        <taxon>Paenibacillus</taxon>
    </lineage>
</organism>
<protein>
    <recommendedName>
        <fullName evidence="1">Bro-N domain-containing protein</fullName>
    </recommendedName>
</protein>
<dbReference type="AlphaFoldDB" id="A0A090Y3P5"/>
<dbReference type="GeneID" id="77008618"/>
<dbReference type="RefSeq" id="WP_051985615.1">
    <property type="nucleotide sequence ID" value="NZ_JAKOBR010000034.1"/>
</dbReference>
<dbReference type="Proteomes" id="UP000029278">
    <property type="component" value="Unassembled WGS sequence"/>
</dbReference>
<evidence type="ECO:0000313" key="3">
    <source>
        <dbReference type="Proteomes" id="UP000029278"/>
    </source>
</evidence>
<evidence type="ECO:0000313" key="2">
    <source>
        <dbReference type="EMBL" id="KFM93034.1"/>
    </source>
</evidence>
<dbReference type="Pfam" id="PF02498">
    <property type="entry name" value="Bro-N"/>
    <property type="match status" value="1"/>
</dbReference>
<dbReference type="HOGENOM" id="CLU_1068948_0_0_9"/>
<dbReference type="InterPro" id="IPR003497">
    <property type="entry name" value="BRO_N_domain"/>
</dbReference>
<dbReference type="SMART" id="SM01040">
    <property type="entry name" value="Bro-N"/>
    <property type="match status" value="1"/>
</dbReference>
<dbReference type="PROSITE" id="PS51750">
    <property type="entry name" value="BRO_N"/>
    <property type="match status" value="1"/>
</dbReference>
<keyword evidence="3" id="KW-1185">Reference proteome</keyword>
<sequence length="260" mass="30395">MSERSDLIEFHDAILELCDIVGTKFDPSRTYSDMFTEIFKLLSDDTLNNTIRFAEHNFPSLQEELRLLHSAFEKRYHQHSLSLAKSASFGNVQCDFYSDGSDIWITREQIGSALDYSEPRKAIEKIHRRYRERLDKFSVVTKLTTTDGKAYNTYLYSAKGVYEICRWSRQPKADAFYDWVYDVLEGLRKGQLQHMLAETPKSSTIQPLFNLKDLELENRLRNTRLSQVKLIMKLTEKYADYIPKSSIQLLVNHVVELLKS</sequence>